<evidence type="ECO:0000313" key="5">
    <source>
        <dbReference type="Proteomes" id="UP000006038"/>
    </source>
</evidence>
<feature type="compositionally biased region" description="Polar residues" evidence="2">
    <location>
        <begin position="154"/>
        <end position="170"/>
    </location>
</feature>
<evidence type="ECO:0000256" key="1">
    <source>
        <dbReference type="ARBA" id="ARBA00010820"/>
    </source>
</evidence>
<dbReference type="InterPro" id="IPR053932">
    <property type="entry name" value="GeBP-like_DBD"/>
</dbReference>
<evidence type="ECO:0000259" key="3">
    <source>
        <dbReference type="Pfam" id="PF04504"/>
    </source>
</evidence>
<reference evidence="4" key="1">
    <citation type="journal article" date="2013" name="Nat. Commun.">
        <title>Whole-genome sequencing of Oryza brachyantha reveals mechanisms underlying Oryza genome evolution.</title>
        <authorList>
            <person name="Chen J."/>
            <person name="Huang Q."/>
            <person name="Gao D."/>
            <person name="Wang J."/>
            <person name="Lang Y."/>
            <person name="Liu T."/>
            <person name="Li B."/>
            <person name="Bai Z."/>
            <person name="Luis Goicoechea J."/>
            <person name="Liang C."/>
            <person name="Chen C."/>
            <person name="Zhang W."/>
            <person name="Sun S."/>
            <person name="Liao Y."/>
            <person name="Zhang X."/>
            <person name="Yang L."/>
            <person name="Song C."/>
            <person name="Wang M."/>
            <person name="Shi J."/>
            <person name="Liu G."/>
            <person name="Liu J."/>
            <person name="Zhou H."/>
            <person name="Zhou W."/>
            <person name="Yu Q."/>
            <person name="An N."/>
            <person name="Chen Y."/>
            <person name="Cai Q."/>
            <person name="Wang B."/>
            <person name="Liu B."/>
            <person name="Min J."/>
            <person name="Huang Y."/>
            <person name="Wu H."/>
            <person name="Li Z."/>
            <person name="Zhang Y."/>
            <person name="Yin Y."/>
            <person name="Song W."/>
            <person name="Jiang J."/>
            <person name="Jackson S.A."/>
            <person name="Wing R.A."/>
            <person name="Wang J."/>
            <person name="Chen M."/>
        </authorList>
    </citation>
    <scope>NUCLEOTIDE SEQUENCE [LARGE SCALE GENOMIC DNA]</scope>
    <source>
        <strain evidence="4">cv. IRGC 101232</strain>
    </source>
</reference>
<feature type="region of interest" description="Disordered" evidence="2">
    <location>
        <begin position="1"/>
        <end position="49"/>
    </location>
</feature>
<feature type="region of interest" description="Disordered" evidence="2">
    <location>
        <begin position="118"/>
        <end position="183"/>
    </location>
</feature>
<organism evidence="4">
    <name type="scientific">Oryza brachyantha</name>
    <name type="common">malo sina</name>
    <dbReference type="NCBI Taxonomy" id="4533"/>
    <lineage>
        <taxon>Eukaryota</taxon>
        <taxon>Viridiplantae</taxon>
        <taxon>Streptophyta</taxon>
        <taxon>Embryophyta</taxon>
        <taxon>Tracheophyta</taxon>
        <taxon>Spermatophyta</taxon>
        <taxon>Magnoliopsida</taxon>
        <taxon>Liliopsida</taxon>
        <taxon>Poales</taxon>
        <taxon>Poaceae</taxon>
        <taxon>BOP clade</taxon>
        <taxon>Oryzoideae</taxon>
        <taxon>Oryzeae</taxon>
        <taxon>Oryzinae</taxon>
        <taxon>Oryza</taxon>
    </lineage>
</organism>
<comment type="similarity">
    <text evidence="1">Belongs to the GeBP family.</text>
</comment>
<dbReference type="Proteomes" id="UP000006038">
    <property type="component" value="Chromosome 3"/>
</dbReference>
<keyword evidence="5" id="KW-1185">Reference proteome</keyword>
<accession>J3LQJ7</accession>
<feature type="compositionally biased region" description="Low complexity" evidence="2">
    <location>
        <begin position="129"/>
        <end position="138"/>
    </location>
</feature>
<dbReference type="PANTHER" id="PTHR31662">
    <property type="entry name" value="BNAANNG10740D PROTEIN-RELATED"/>
    <property type="match status" value="1"/>
</dbReference>
<dbReference type="PANTHER" id="PTHR31662:SF9">
    <property type="entry name" value="OS09G0126600 PROTEIN"/>
    <property type="match status" value="1"/>
</dbReference>
<dbReference type="GO" id="GO:0006355">
    <property type="term" value="P:regulation of DNA-templated transcription"/>
    <property type="evidence" value="ECO:0007669"/>
    <property type="project" value="InterPro"/>
</dbReference>
<feature type="domain" description="Glabrous enhancer-binding protein-like DBD" evidence="3">
    <location>
        <begin position="51"/>
        <end position="122"/>
    </location>
</feature>
<feature type="compositionally biased region" description="Basic residues" evidence="2">
    <location>
        <begin position="139"/>
        <end position="150"/>
    </location>
</feature>
<evidence type="ECO:0000313" key="4">
    <source>
        <dbReference type="EnsemblPlants" id="OB03G33230.1"/>
    </source>
</evidence>
<protein>
    <recommendedName>
        <fullName evidence="3">Glabrous enhancer-binding protein-like DBD domain-containing protein</fullName>
    </recommendedName>
</protein>
<dbReference type="HOGENOM" id="CLU_1477329_0_0_1"/>
<dbReference type="AlphaFoldDB" id="J3LQJ7"/>
<dbReference type="Pfam" id="PF04504">
    <property type="entry name" value="GeBP-like_DBD"/>
    <property type="match status" value="1"/>
</dbReference>
<dbReference type="EnsemblPlants" id="OB03G33230.1">
    <property type="protein sequence ID" value="OB03G33230.1"/>
    <property type="gene ID" value="OB03G33230"/>
</dbReference>
<reference evidence="4" key="2">
    <citation type="submission" date="2013-04" db="UniProtKB">
        <authorList>
            <consortium name="EnsemblPlants"/>
        </authorList>
    </citation>
    <scope>IDENTIFICATION</scope>
</reference>
<evidence type="ECO:0000256" key="2">
    <source>
        <dbReference type="SAM" id="MobiDB-lite"/>
    </source>
</evidence>
<dbReference type="Gramene" id="OB03G33230.1">
    <property type="protein sequence ID" value="OB03G33230.1"/>
    <property type="gene ID" value="OB03G33230"/>
</dbReference>
<dbReference type="GO" id="GO:0005634">
    <property type="term" value="C:nucleus"/>
    <property type="evidence" value="ECO:0007669"/>
    <property type="project" value="TreeGrafter"/>
</dbReference>
<dbReference type="InterPro" id="IPR007592">
    <property type="entry name" value="GEBP"/>
</dbReference>
<proteinExistence type="inferred from homology"/>
<name>J3LQJ7_ORYBR</name>
<sequence length="183" mass="20021">MVSTRRRTAHPGPSDKLRGAQANGSGTGVTLRPSVPGDAAGEAQTNEPRRFVRAWSEPDDLRILECLAAHVKKHRAPPARCQLLGLFAGRGLDKEEFTVTEIYEKVRRLRNQYEKMLSPAARAKATGGSSSPRPYGARASRRRRRRRRAPTRCAVSTPTSSTRWSGSAQESAKAGLAMLSRGD</sequence>